<proteinExistence type="inferred from homology"/>
<dbReference type="AlphaFoldDB" id="A0A239DIP4"/>
<dbReference type="Proteomes" id="UP000198356">
    <property type="component" value="Unassembled WGS sequence"/>
</dbReference>
<dbReference type="InterPro" id="IPR001279">
    <property type="entry name" value="Metallo-B-lactamas"/>
</dbReference>
<dbReference type="GO" id="GO:0017001">
    <property type="term" value="P:antibiotic catabolic process"/>
    <property type="evidence" value="ECO:0007669"/>
    <property type="project" value="UniProtKB-ARBA"/>
</dbReference>
<feature type="domain" description="Metallo-beta-lactamase" evidence="2">
    <location>
        <begin position="68"/>
        <end position="251"/>
    </location>
</feature>
<dbReference type="SMART" id="SM00849">
    <property type="entry name" value="Lactamase_B"/>
    <property type="match status" value="1"/>
</dbReference>
<dbReference type="InterPro" id="IPR036866">
    <property type="entry name" value="RibonucZ/Hydroxyglut_hydro"/>
</dbReference>
<dbReference type="Gene3D" id="3.60.15.10">
    <property type="entry name" value="Ribonuclease Z/Hydroxyacylglutathione hydrolase-like"/>
    <property type="match status" value="1"/>
</dbReference>
<evidence type="ECO:0000313" key="3">
    <source>
        <dbReference type="EMBL" id="SNS31583.1"/>
    </source>
</evidence>
<comment type="similarity">
    <text evidence="1">Belongs to the metallo-beta-lactamase superfamily. Class-B beta-lactamase family.</text>
</comment>
<organism evidence="3 4">
    <name type="scientific">Granulicella rosea</name>
    <dbReference type="NCBI Taxonomy" id="474952"/>
    <lineage>
        <taxon>Bacteria</taxon>
        <taxon>Pseudomonadati</taxon>
        <taxon>Acidobacteriota</taxon>
        <taxon>Terriglobia</taxon>
        <taxon>Terriglobales</taxon>
        <taxon>Acidobacteriaceae</taxon>
        <taxon>Granulicella</taxon>
    </lineage>
</organism>
<protein>
    <submittedName>
        <fullName evidence="3">Glyoxylase, beta-lactamase superfamily II</fullName>
    </submittedName>
</protein>
<dbReference type="PANTHER" id="PTHR42951:SF4">
    <property type="entry name" value="ACYL-COENZYME A THIOESTERASE MBLAC2"/>
    <property type="match status" value="1"/>
</dbReference>
<dbReference type="PANTHER" id="PTHR42951">
    <property type="entry name" value="METALLO-BETA-LACTAMASE DOMAIN-CONTAINING"/>
    <property type="match status" value="1"/>
</dbReference>
<keyword evidence="4" id="KW-1185">Reference proteome</keyword>
<accession>A0A239DIP4</accession>
<dbReference type="CDD" id="cd16282">
    <property type="entry name" value="metallo-hydrolase-like_MBL-fold"/>
    <property type="match status" value="1"/>
</dbReference>
<sequence>MNHSQMLHSSRRQFLRSAGLAAAAASLVPHSIFGQQADMVATARAAAANAKITLTPLRRNVSLLSGSGGNIAVLNGPDGKLLVDAGFSSSRAHIEAALNTLDRRPIRHLIDTHWHFDHTDGNEWMHKAGATITAHKNTLTHLSQPTTIAAFAYTFQPAPAAARPTDIVADDSILLANGSTVVLHHYDPAHTDSDLSVNFIEADVFHCGDTWFNGFYPFIDYSTGGSIDGMIAASSLNLARTASSTIIIPGHGPVGTRAQLKEFHDMLATVRGNVAALKAKGMALDAAIAAKPTAAFDAKWGGGSRKPDDFVGLVYQGV</sequence>
<dbReference type="InterPro" id="IPR006311">
    <property type="entry name" value="TAT_signal"/>
</dbReference>
<dbReference type="SUPFAM" id="SSF56281">
    <property type="entry name" value="Metallo-hydrolase/oxidoreductase"/>
    <property type="match status" value="1"/>
</dbReference>
<dbReference type="EMBL" id="FZOU01000001">
    <property type="protein sequence ID" value="SNS31583.1"/>
    <property type="molecule type" value="Genomic_DNA"/>
</dbReference>
<evidence type="ECO:0000256" key="1">
    <source>
        <dbReference type="ARBA" id="ARBA00005250"/>
    </source>
</evidence>
<gene>
    <name evidence="3" type="ORF">SAMN05421770_101463</name>
</gene>
<evidence type="ECO:0000313" key="4">
    <source>
        <dbReference type="Proteomes" id="UP000198356"/>
    </source>
</evidence>
<dbReference type="PROSITE" id="PS51318">
    <property type="entry name" value="TAT"/>
    <property type="match status" value="1"/>
</dbReference>
<dbReference type="OrthoDB" id="420651at2"/>
<dbReference type="RefSeq" id="WP_089406758.1">
    <property type="nucleotide sequence ID" value="NZ_FZOU01000001.1"/>
</dbReference>
<name>A0A239DIP4_9BACT</name>
<evidence type="ECO:0000259" key="2">
    <source>
        <dbReference type="SMART" id="SM00849"/>
    </source>
</evidence>
<reference evidence="3 4" key="1">
    <citation type="submission" date="2017-06" db="EMBL/GenBank/DDBJ databases">
        <authorList>
            <person name="Kim H.J."/>
            <person name="Triplett B.A."/>
        </authorList>
    </citation>
    <scope>NUCLEOTIDE SEQUENCE [LARGE SCALE GENOMIC DNA]</scope>
    <source>
        <strain evidence="3 4">DSM 18704</strain>
    </source>
</reference>
<dbReference type="InterPro" id="IPR050855">
    <property type="entry name" value="NDM-1-like"/>
</dbReference>
<dbReference type="Pfam" id="PF00753">
    <property type="entry name" value="Lactamase_B"/>
    <property type="match status" value="1"/>
</dbReference>